<evidence type="ECO:0000256" key="5">
    <source>
        <dbReference type="ARBA" id="ARBA00023128"/>
    </source>
</evidence>
<name>A0AAD8EDK5_DIPPU</name>
<dbReference type="EMBL" id="JASPKZ010007239">
    <property type="protein sequence ID" value="KAJ9585882.1"/>
    <property type="molecule type" value="Genomic_DNA"/>
</dbReference>
<protein>
    <recommendedName>
        <fullName evidence="7">Large ribosomal subunit protein mL52</fullName>
    </recommendedName>
    <alternativeName>
        <fullName evidence="8">39S ribosomal protein L52, mitochondrial</fullName>
    </alternativeName>
</protein>
<feature type="non-terminal residue" evidence="10">
    <location>
        <position position="1"/>
    </location>
</feature>
<dbReference type="GO" id="GO:0005762">
    <property type="term" value="C:mitochondrial large ribosomal subunit"/>
    <property type="evidence" value="ECO:0007669"/>
    <property type="project" value="InterPro"/>
</dbReference>
<sequence>RKLVPNPNKTGILTDKQDYSFLDGRPVPLGSGVKRRVMKQREYAETIVKLSKEIDFAAEKYNKRIEEKKAAKQRKIDSKLKPKGHLLLNS</sequence>
<evidence type="ECO:0000256" key="9">
    <source>
        <dbReference type="SAM" id="MobiDB-lite"/>
    </source>
</evidence>
<dbReference type="InterPro" id="IPR034596">
    <property type="entry name" value="Ribosomal_mL52"/>
</dbReference>
<comment type="similarity">
    <text evidence="2">Belongs to the mitochondrion-specific ribosomal protein mL52 family.</text>
</comment>
<evidence type="ECO:0000313" key="10">
    <source>
        <dbReference type="EMBL" id="KAJ9585882.1"/>
    </source>
</evidence>
<comment type="subcellular location">
    <subcellularLocation>
        <location evidence="1">Mitochondrion</location>
    </subcellularLocation>
</comment>
<reference evidence="10" key="1">
    <citation type="journal article" date="2023" name="IScience">
        <title>Live-bearing cockroach genome reveals convergent evolutionary mechanisms linked to viviparity in insects and beyond.</title>
        <authorList>
            <person name="Fouks B."/>
            <person name="Harrison M.C."/>
            <person name="Mikhailova A.A."/>
            <person name="Marchal E."/>
            <person name="English S."/>
            <person name="Carruthers M."/>
            <person name="Jennings E.C."/>
            <person name="Chiamaka E.L."/>
            <person name="Frigard R.A."/>
            <person name="Pippel M."/>
            <person name="Attardo G.M."/>
            <person name="Benoit J.B."/>
            <person name="Bornberg-Bauer E."/>
            <person name="Tobe S.S."/>
        </authorList>
    </citation>
    <scope>NUCLEOTIDE SEQUENCE</scope>
    <source>
        <strain evidence="10">Stay&amp;Tobe</strain>
    </source>
</reference>
<dbReference type="GO" id="GO:0032543">
    <property type="term" value="P:mitochondrial translation"/>
    <property type="evidence" value="ECO:0007669"/>
    <property type="project" value="InterPro"/>
</dbReference>
<feature type="non-terminal residue" evidence="10">
    <location>
        <position position="90"/>
    </location>
</feature>
<comment type="caution">
    <text evidence="10">The sequence shown here is derived from an EMBL/GenBank/DDBJ whole genome shotgun (WGS) entry which is preliminary data.</text>
</comment>
<dbReference type="AlphaFoldDB" id="A0AAD8EDK5"/>
<keyword evidence="11" id="KW-1185">Reference proteome</keyword>
<dbReference type="Pfam" id="PF18699">
    <property type="entry name" value="MRPL52"/>
    <property type="match status" value="1"/>
</dbReference>
<organism evidence="10 11">
    <name type="scientific">Diploptera punctata</name>
    <name type="common">Pacific beetle cockroach</name>
    <dbReference type="NCBI Taxonomy" id="6984"/>
    <lineage>
        <taxon>Eukaryota</taxon>
        <taxon>Metazoa</taxon>
        <taxon>Ecdysozoa</taxon>
        <taxon>Arthropoda</taxon>
        <taxon>Hexapoda</taxon>
        <taxon>Insecta</taxon>
        <taxon>Pterygota</taxon>
        <taxon>Neoptera</taxon>
        <taxon>Polyneoptera</taxon>
        <taxon>Dictyoptera</taxon>
        <taxon>Blattodea</taxon>
        <taxon>Blaberoidea</taxon>
        <taxon>Blaberidae</taxon>
        <taxon>Diplopterinae</taxon>
        <taxon>Diploptera</taxon>
    </lineage>
</organism>
<evidence type="ECO:0000256" key="1">
    <source>
        <dbReference type="ARBA" id="ARBA00004173"/>
    </source>
</evidence>
<feature type="compositionally biased region" description="Basic and acidic residues" evidence="9">
    <location>
        <begin position="68"/>
        <end position="80"/>
    </location>
</feature>
<keyword evidence="4" id="KW-0689">Ribosomal protein</keyword>
<reference evidence="10" key="2">
    <citation type="submission" date="2023-05" db="EMBL/GenBank/DDBJ databases">
        <authorList>
            <person name="Fouks B."/>
        </authorList>
    </citation>
    <scope>NUCLEOTIDE SEQUENCE</scope>
    <source>
        <strain evidence="10">Stay&amp;Tobe</strain>
        <tissue evidence="10">Testes</tissue>
    </source>
</reference>
<evidence type="ECO:0000256" key="6">
    <source>
        <dbReference type="ARBA" id="ARBA00023274"/>
    </source>
</evidence>
<evidence type="ECO:0000256" key="7">
    <source>
        <dbReference type="ARBA" id="ARBA00035181"/>
    </source>
</evidence>
<dbReference type="PANTHER" id="PTHR34090:SF1">
    <property type="entry name" value="LARGE RIBOSOMAL SUBUNIT PROTEIN ML52"/>
    <property type="match status" value="1"/>
</dbReference>
<keyword evidence="6" id="KW-0687">Ribonucleoprotein</keyword>
<dbReference type="GO" id="GO:0003735">
    <property type="term" value="F:structural constituent of ribosome"/>
    <property type="evidence" value="ECO:0007669"/>
    <property type="project" value="InterPro"/>
</dbReference>
<dbReference type="Proteomes" id="UP001233999">
    <property type="component" value="Unassembled WGS sequence"/>
</dbReference>
<accession>A0AAD8EDK5</accession>
<evidence type="ECO:0000256" key="2">
    <source>
        <dbReference type="ARBA" id="ARBA00007232"/>
    </source>
</evidence>
<keyword evidence="3" id="KW-0809">Transit peptide</keyword>
<evidence type="ECO:0000256" key="3">
    <source>
        <dbReference type="ARBA" id="ARBA00022946"/>
    </source>
</evidence>
<proteinExistence type="inferred from homology"/>
<evidence type="ECO:0000313" key="11">
    <source>
        <dbReference type="Proteomes" id="UP001233999"/>
    </source>
</evidence>
<keyword evidence="5" id="KW-0496">Mitochondrion</keyword>
<evidence type="ECO:0000256" key="8">
    <source>
        <dbReference type="ARBA" id="ARBA00035425"/>
    </source>
</evidence>
<dbReference type="PANTHER" id="PTHR34090">
    <property type="entry name" value="39S RIBOSOMAL PROTEIN L52, MITOCHONDRIAL"/>
    <property type="match status" value="1"/>
</dbReference>
<gene>
    <name evidence="10" type="ORF">L9F63_020470</name>
</gene>
<feature type="region of interest" description="Disordered" evidence="9">
    <location>
        <begin position="68"/>
        <end position="90"/>
    </location>
</feature>
<evidence type="ECO:0000256" key="4">
    <source>
        <dbReference type="ARBA" id="ARBA00022980"/>
    </source>
</evidence>